<evidence type="ECO:0000256" key="1">
    <source>
        <dbReference type="SAM" id="MobiDB-lite"/>
    </source>
</evidence>
<evidence type="ECO:0000313" key="2">
    <source>
        <dbReference type="EMBL" id="RWR51324.1"/>
    </source>
</evidence>
<dbReference type="Proteomes" id="UP000286594">
    <property type="component" value="Unassembled WGS sequence"/>
</dbReference>
<keyword evidence="3" id="KW-1185">Reference proteome</keyword>
<name>A0A443LQ70_9RHOB</name>
<protein>
    <recommendedName>
        <fullName evidence="4">BapA prefix-like domain-containing protein</fullName>
    </recommendedName>
</protein>
<feature type="region of interest" description="Disordered" evidence="1">
    <location>
        <begin position="260"/>
        <end position="317"/>
    </location>
</feature>
<comment type="caution">
    <text evidence="2">The sequence shown here is derived from an EMBL/GenBank/DDBJ whole genome shotgun (WGS) entry which is preliminary data.</text>
</comment>
<gene>
    <name evidence="2" type="ORF">EOW65_03940</name>
</gene>
<evidence type="ECO:0000313" key="3">
    <source>
        <dbReference type="Proteomes" id="UP000286594"/>
    </source>
</evidence>
<evidence type="ECO:0008006" key="4">
    <source>
        <dbReference type="Google" id="ProtNLM"/>
    </source>
</evidence>
<dbReference type="RefSeq" id="WP_128147696.1">
    <property type="nucleotide sequence ID" value="NZ_SAVB01000004.1"/>
</dbReference>
<dbReference type="OrthoDB" id="7876765at2"/>
<feature type="compositionally biased region" description="Low complexity" evidence="1">
    <location>
        <begin position="260"/>
        <end position="274"/>
    </location>
</feature>
<accession>A0A443LQ70</accession>
<proteinExistence type="predicted"/>
<sequence>MAVEIFSATSSTGGTVRAYGSEISITAPSDVYFGKGAPGIAYYEKAGTDLRVTLLDGQQVLLHDFFVIGPEGNASRLLDGAGGPVEVTGLLAPEPFQPETGVIHPAEPDQVDTAHAETGAAGAAPAASEAEAAGAVHGEAVTEAASASDGAGGWTLFGVGLDKLAFATALGAILGEIIVSDGGNDHSSHADAAPAAGETAADALEPASLTEATKADDTPVSEVSAAESAADPASLVANLIGGESLTIDIASLLSSDTGEAAATASSQPPATDSSLAGGMFDSTTETPGPEADTTPPLSESDTTLADLMQGNDDVHGA</sequence>
<reference evidence="2 3" key="1">
    <citation type="submission" date="2019-01" db="EMBL/GenBank/DDBJ databases">
        <title>Sinorhodobacter populi sp. nov. isolated from the symptomatic bark tissue of Populus euramericana canker.</title>
        <authorList>
            <person name="Xu G."/>
        </authorList>
    </citation>
    <scope>NUCLEOTIDE SEQUENCE [LARGE SCALE GENOMIC DNA]</scope>
    <source>
        <strain evidence="2 3">CCTCC AB2012026</strain>
    </source>
</reference>
<organism evidence="2 3">
    <name type="scientific">Paenirhodobacter ferrireducens</name>
    <dbReference type="NCBI Taxonomy" id="1215032"/>
    <lineage>
        <taxon>Bacteria</taxon>
        <taxon>Pseudomonadati</taxon>
        <taxon>Pseudomonadota</taxon>
        <taxon>Alphaproteobacteria</taxon>
        <taxon>Rhodobacterales</taxon>
        <taxon>Rhodobacter group</taxon>
        <taxon>Paenirhodobacter</taxon>
    </lineage>
</organism>
<dbReference type="AlphaFoldDB" id="A0A443LQ70"/>
<dbReference type="EMBL" id="SAVB01000004">
    <property type="protein sequence ID" value="RWR51324.1"/>
    <property type="molecule type" value="Genomic_DNA"/>
</dbReference>